<organism evidence="2 3">
    <name type="scientific">Strongyloides venezuelensis</name>
    <name type="common">Threadworm</name>
    <dbReference type="NCBI Taxonomy" id="75913"/>
    <lineage>
        <taxon>Eukaryota</taxon>
        <taxon>Metazoa</taxon>
        <taxon>Ecdysozoa</taxon>
        <taxon>Nematoda</taxon>
        <taxon>Chromadorea</taxon>
        <taxon>Rhabditida</taxon>
        <taxon>Tylenchina</taxon>
        <taxon>Panagrolaimomorpha</taxon>
        <taxon>Strongyloidoidea</taxon>
        <taxon>Strongyloididae</taxon>
        <taxon>Strongyloides</taxon>
    </lineage>
</organism>
<dbReference type="AlphaFoldDB" id="A0A0K0G673"/>
<dbReference type="WBParaSite" id="SVE_2025500.1">
    <property type="protein sequence ID" value="SVE_2025500.1"/>
    <property type="gene ID" value="SVE_2025500"/>
</dbReference>
<protein>
    <submittedName>
        <fullName evidence="3">Uncharacterized protein</fullName>
    </submittedName>
</protein>
<feature type="signal peptide" evidence="1">
    <location>
        <begin position="1"/>
        <end position="19"/>
    </location>
</feature>
<name>A0A0K0G673_STRVS</name>
<dbReference type="Proteomes" id="UP000035680">
    <property type="component" value="Unassembled WGS sequence"/>
</dbReference>
<proteinExistence type="predicted"/>
<evidence type="ECO:0000256" key="1">
    <source>
        <dbReference type="SAM" id="SignalP"/>
    </source>
</evidence>
<evidence type="ECO:0000313" key="2">
    <source>
        <dbReference type="Proteomes" id="UP000035680"/>
    </source>
</evidence>
<feature type="chain" id="PRO_5005330556" evidence="1">
    <location>
        <begin position="20"/>
        <end position="74"/>
    </location>
</feature>
<evidence type="ECO:0000313" key="3">
    <source>
        <dbReference type="WBParaSite" id="SVE_2025500.1"/>
    </source>
</evidence>
<sequence>MNIIYLILSFVIFNINVLCKRVTVKTIGIYFGFCDINMCMLKCSEFEAFGACENKLRINIFKFGECECFIHEEN</sequence>
<accession>A0A0K0G673</accession>
<reference evidence="3" key="2">
    <citation type="submission" date="2015-08" db="UniProtKB">
        <authorList>
            <consortium name="WormBaseParasite"/>
        </authorList>
    </citation>
    <scope>IDENTIFICATION</scope>
</reference>
<reference evidence="2" key="1">
    <citation type="submission" date="2014-07" db="EMBL/GenBank/DDBJ databases">
        <authorList>
            <person name="Martin A.A"/>
            <person name="De Silva N."/>
        </authorList>
    </citation>
    <scope>NUCLEOTIDE SEQUENCE</scope>
</reference>
<keyword evidence="2" id="KW-1185">Reference proteome</keyword>
<keyword evidence="1" id="KW-0732">Signal</keyword>